<dbReference type="RefSeq" id="WP_135648768.1">
    <property type="nucleotide sequence ID" value="NZ_RQGF01000012.1"/>
</dbReference>
<evidence type="ECO:0008006" key="4">
    <source>
        <dbReference type="Google" id="ProtNLM"/>
    </source>
</evidence>
<evidence type="ECO:0000256" key="1">
    <source>
        <dbReference type="SAM" id="MobiDB-lite"/>
    </source>
</evidence>
<dbReference type="AlphaFoldDB" id="A0A4R9KAI3"/>
<keyword evidence="3" id="KW-1185">Reference proteome</keyword>
<organism evidence="2 3">
    <name type="scientific">Leptospira sarikeiensis</name>
    <dbReference type="NCBI Taxonomy" id="2484943"/>
    <lineage>
        <taxon>Bacteria</taxon>
        <taxon>Pseudomonadati</taxon>
        <taxon>Spirochaetota</taxon>
        <taxon>Spirochaetia</taxon>
        <taxon>Leptospirales</taxon>
        <taxon>Leptospiraceae</taxon>
        <taxon>Leptospira</taxon>
    </lineage>
</organism>
<protein>
    <recommendedName>
        <fullName evidence="4">DUF3078 domain-containing protein</fullName>
    </recommendedName>
</protein>
<sequence>MFRSRFQNITSLLFILSLSVIPLYMILPDTVTVELTTGAKVSGTILEETNSYIKIKTEGGVEGKLEKRFIQNIQREKTSAYSVLEDAEKEFALPESSIENQIKNEGSSSKPVPEELPPLADFPKEAPKIKNELPKVIETVEAEPIKEFQEVSNPKPTEEKKTPKNHKLEILVGMGLGRYQSPGEKFTDRYQDIELNTRAQFISWPLHTGSRERLSNSFELNYYWKILSASLEYNQFRSETVHENSGFRAAGLTGFTNPFSSKGSFPESQNITKGDLALLVYSNSFIQVRPFAGMLQSEGSLNDQNSLYTMLNIGTSSLPFSGIQHRQISEHMKGWISGLKLSFPLSNNWELRLESYFISLRGNRNYDAFNPIAALQPDLVTPGESTFFLSIISERVKWKSKGNYLGFQVFYHYNNGISVWLGVSSFEWRYSVETLSNISTSWQLITSEELNRQAFLNLVAKSGNPITRSQSVEVGLMRRFEF</sequence>
<proteinExistence type="predicted"/>
<reference evidence="2" key="1">
    <citation type="journal article" date="2019" name="PLoS Negl. Trop. Dis.">
        <title>Revisiting the worldwide diversity of Leptospira species in the environment.</title>
        <authorList>
            <person name="Vincent A.T."/>
            <person name="Schiettekatte O."/>
            <person name="Bourhy P."/>
            <person name="Veyrier F.J."/>
            <person name="Picardeau M."/>
        </authorList>
    </citation>
    <scope>NUCLEOTIDE SEQUENCE [LARGE SCALE GENOMIC DNA]</scope>
    <source>
        <strain evidence="2">201702455</strain>
    </source>
</reference>
<evidence type="ECO:0000313" key="2">
    <source>
        <dbReference type="EMBL" id="TGL63704.1"/>
    </source>
</evidence>
<feature type="region of interest" description="Disordered" evidence="1">
    <location>
        <begin position="98"/>
        <end position="124"/>
    </location>
</feature>
<gene>
    <name evidence="2" type="ORF">EHQ64_07085</name>
</gene>
<dbReference type="Proteomes" id="UP000297762">
    <property type="component" value="Unassembled WGS sequence"/>
</dbReference>
<name>A0A4R9KAI3_9LEPT</name>
<comment type="caution">
    <text evidence="2">The sequence shown here is derived from an EMBL/GenBank/DDBJ whole genome shotgun (WGS) entry which is preliminary data.</text>
</comment>
<accession>A0A4R9KAI3</accession>
<evidence type="ECO:0000313" key="3">
    <source>
        <dbReference type="Proteomes" id="UP000297762"/>
    </source>
</evidence>
<dbReference type="OrthoDB" id="316314at2"/>
<feature type="compositionally biased region" description="Polar residues" evidence="1">
    <location>
        <begin position="98"/>
        <end position="110"/>
    </location>
</feature>
<dbReference type="EMBL" id="RQGF01000012">
    <property type="protein sequence ID" value="TGL63704.1"/>
    <property type="molecule type" value="Genomic_DNA"/>
</dbReference>